<dbReference type="SUPFAM" id="SSF54171">
    <property type="entry name" value="DNA-binding domain"/>
    <property type="match status" value="1"/>
</dbReference>
<dbReference type="Proteomes" id="UP000029121">
    <property type="component" value="Unassembled WGS sequence"/>
</dbReference>
<dbReference type="Pfam" id="PF07496">
    <property type="entry name" value="zf-CW"/>
    <property type="match status" value="1"/>
</dbReference>
<evidence type="ECO:0000259" key="9">
    <source>
        <dbReference type="PROSITE" id="PS50982"/>
    </source>
</evidence>
<dbReference type="eggNOG" id="KOG4161">
    <property type="taxonomic scope" value="Eukaryota"/>
</dbReference>
<keyword evidence="8" id="KW-0539">Nucleus</keyword>
<dbReference type="AlphaFoldDB" id="R0FAA8"/>
<dbReference type="InterPro" id="IPR001739">
    <property type="entry name" value="Methyl_CpG_DNA-bd"/>
</dbReference>
<name>R0FAA8_9BRAS</name>
<evidence type="ECO:0000313" key="12">
    <source>
        <dbReference type="Proteomes" id="UP000029121"/>
    </source>
</evidence>
<keyword evidence="7" id="KW-0804">Transcription</keyword>
<dbReference type="PANTHER" id="PTHR12396">
    <property type="entry name" value="METHYL-CPG BINDING PROTEIN, MBD"/>
    <property type="match status" value="1"/>
</dbReference>
<keyword evidence="2" id="KW-0479">Metal-binding</keyword>
<evidence type="ECO:0000256" key="4">
    <source>
        <dbReference type="ARBA" id="ARBA00022833"/>
    </source>
</evidence>
<evidence type="ECO:0000256" key="3">
    <source>
        <dbReference type="ARBA" id="ARBA00022771"/>
    </source>
</evidence>
<evidence type="ECO:0008006" key="13">
    <source>
        <dbReference type="Google" id="ProtNLM"/>
    </source>
</evidence>
<keyword evidence="5" id="KW-0805">Transcription regulation</keyword>
<evidence type="ECO:0000256" key="7">
    <source>
        <dbReference type="ARBA" id="ARBA00023163"/>
    </source>
</evidence>
<dbReference type="CDD" id="cd01396">
    <property type="entry name" value="MeCP2_MBD"/>
    <property type="match status" value="1"/>
</dbReference>
<dbReference type="PROSITE" id="PS51050">
    <property type="entry name" value="ZF_CW"/>
    <property type="match status" value="1"/>
</dbReference>
<dbReference type="EMBL" id="KB870811">
    <property type="protein sequence ID" value="EOA18942.1"/>
    <property type="molecule type" value="Genomic_DNA"/>
</dbReference>
<keyword evidence="6" id="KW-0238">DNA-binding</keyword>
<proteinExistence type="predicted"/>
<evidence type="ECO:0000256" key="1">
    <source>
        <dbReference type="ARBA" id="ARBA00004123"/>
    </source>
</evidence>
<dbReference type="GO" id="GO:0003677">
    <property type="term" value="F:DNA binding"/>
    <property type="evidence" value="ECO:0007669"/>
    <property type="project" value="UniProtKB-KW"/>
</dbReference>
<dbReference type="InterPro" id="IPR011124">
    <property type="entry name" value="Znf_CW"/>
</dbReference>
<keyword evidence="12" id="KW-1185">Reference proteome</keyword>
<feature type="non-terminal residue" evidence="11">
    <location>
        <position position="1"/>
    </location>
</feature>
<evidence type="ECO:0000259" key="10">
    <source>
        <dbReference type="PROSITE" id="PS51050"/>
    </source>
</evidence>
<evidence type="ECO:0000256" key="5">
    <source>
        <dbReference type="ARBA" id="ARBA00023015"/>
    </source>
</evidence>
<evidence type="ECO:0000256" key="8">
    <source>
        <dbReference type="ARBA" id="ARBA00023242"/>
    </source>
</evidence>
<keyword evidence="3" id="KW-0863">Zinc-finger</keyword>
<dbReference type="PANTHER" id="PTHR12396:SF0">
    <property type="entry name" value="METHYL-CPG BINDING DOMAIN PROTEIN-LIKE, ISOFORM C"/>
    <property type="match status" value="1"/>
</dbReference>
<dbReference type="InterPro" id="IPR016177">
    <property type="entry name" value="DNA-bd_dom_sf"/>
</dbReference>
<evidence type="ECO:0000313" key="11">
    <source>
        <dbReference type="EMBL" id="EOA18942.1"/>
    </source>
</evidence>
<dbReference type="STRING" id="81985.R0FAA8"/>
<reference evidence="12" key="1">
    <citation type="journal article" date="2013" name="Nat. Genet.">
        <title>The Capsella rubella genome and the genomic consequences of rapid mating system evolution.</title>
        <authorList>
            <person name="Slotte T."/>
            <person name="Hazzouri K.M."/>
            <person name="Agren J.A."/>
            <person name="Koenig D."/>
            <person name="Maumus F."/>
            <person name="Guo Y.L."/>
            <person name="Steige K."/>
            <person name="Platts A.E."/>
            <person name="Escobar J.S."/>
            <person name="Newman L.K."/>
            <person name="Wang W."/>
            <person name="Mandakova T."/>
            <person name="Vello E."/>
            <person name="Smith L.M."/>
            <person name="Henz S.R."/>
            <person name="Steffen J."/>
            <person name="Takuno S."/>
            <person name="Brandvain Y."/>
            <person name="Coop G."/>
            <person name="Andolfatto P."/>
            <person name="Hu T.T."/>
            <person name="Blanchette M."/>
            <person name="Clark R.M."/>
            <person name="Quesneville H."/>
            <person name="Nordborg M."/>
            <person name="Gaut B.S."/>
            <person name="Lysak M.A."/>
            <person name="Jenkins J."/>
            <person name="Grimwood J."/>
            <person name="Chapman J."/>
            <person name="Prochnik S."/>
            <person name="Shu S."/>
            <person name="Rokhsar D."/>
            <person name="Schmutz J."/>
            <person name="Weigel D."/>
            <person name="Wright S.I."/>
        </authorList>
    </citation>
    <scope>NUCLEOTIDE SEQUENCE [LARGE SCALE GENOMIC DNA]</scope>
    <source>
        <strain evidence="12">cv. Monte Gargano</strain>
    </source>
</reference>
<feature type="domain" description="CW-type" evidence="10">
    <location>
        <begin position="20"/>
        <end position="79"/>
    </location>
</feature>
<keyword evidence="4" id="KW-0862">Zinc</keyword>
<evidence type="ECO:0000256" key="6">
    <source>
        <dbReference type="ARBA" id="ARBA00023125"/>
    </source>
</evidence>
<feature type="domain" description="MBD" evidence="9">
    <location>
        <begin position="83"/>
        <end position="160"/>
    </location>
</feature>
<dbReference type="GO" id="GO:0005634">
    <property type="term" value="C:nucleus"/>
    <property type="evidence" value="ECO:0007669"/>
    <property type="project" value="UniProtKB-SubCell"/>
</dbReference>
<dbReference type="Gene3D" id="3.30.40.100">
    <property type="match status" value="1"/>
</dbReference>
<organism evidence="11 12">
    <name type="scientific">Capsella rubella</name>
    <dbReference type="NCBI Taxonomy" id="81985"/>
    <lineage>
        <taxon>Eukaryota</taxon>
        <taxon>Viridiplantae</taxon>
        <taxon>Streptophyta</taxon>
        <taxon>Embryophyta</taxon>
        <taxon>Tracheophyta</taxon>
        <taxon>Spermatophyta</taxon>
        <taxon>Magnoliopsida</taxon>
        <taxon>eudicotyledons</taxon>
        <taxon>Gunneridae</taxon>
        <taxon>Pentapetalae</taxon>
        <taxon>rosids</taxon>
        <taxon>malvids</taxon>
        <taxon>Brassicales</taxon>
        <taxon>Brassicaceae</taxon>
        <taxon>Camelineae</taxon>
        <taxon>Capsella</taxon>
    </lineage>
</organism>
<dbReference type="GO" id="GO:0008270">
    <property type="term" value="F:zinc ion binding"/>
    <property type="evidence" value="ECO:0007669"/>
    <property type="project" value="UniProtKB-KW"/>
</dbReference>
<evidence type="ECO:0000256" key="2">
    <source>
        <dbReference type="ARBA" id="ARBA00022723"/>
    </source>
</evidence>
<accession>R0FAA8</accession>
<dbReference type="Gene3D" id="3.30.890.10">
    <property type="entry name" value="Methyl-cpg-binding Protein 2, Chain A"/>
    <property type="match status" value="1"/>
</dbReference>
<dbReference type="SMART" id="SM00391">
    <property type="entry name" value="MBD"/>
    <property type="match status" value="1"/>
</dbReference>
<gene>
    <name evidence="11" type="ORF">CARUB_v10007573mg</name>
</gene>
<dbReference type="Pfam" id="PF01429">
    <property type="entry name" value="MBD"/>
    <property type="match status" value="1"/>
</dbReference>
<dbReference type="PROSITE" id="PS50982">
    <property type="entry name" value="MBD"/>
    <property type="match status" value="1"/>
</dbReference>
<sequence>SYRVMSSSGNANESNNTPKMPFIKELMVQCGRCLKWRLIPSMQKYEILREKHVESPLFCEAASEWEPNMSCEVPGYETSCDIWAIDAPSIPSPPSGWRRLVQVRREYEKTFADVYYYPPAPLSNIRLRSQSEVKKFLESHPEYTREGVNMSQFSFKSPKRLEDYMKKRNRQEPNATTEFNNVTFDYFPYYPELFPANSVTVVYLGEVGYRASQHGQPSKKTKI</sequence>
<protein>
    <recommendedName>
        <fullName evidence="13">MBD domain-containing protein</fullName>
    </recommendedName>
</protein>
<comment type="subcellular location">
    <subcellularLocation>
        <location evidence="1">Nucleus</location>
    </subcellularLocation>
</comment>